<dbReference type="Pfam" id="PF12911">
    <property type="entry name" value="OppC_N"/>
    <property type="match status" value="1"/>
</dbReference>
<dbReference type="InterPro" id="IPR035906">
    <property type="entry name" value="MetI-like_sf"/>
</dbReference>
<feature type="transmembrane region" description="Helical" evidence="7">
    <location>
        <begin position="148"/>
        <end position="177"/>
    </location>
</feature>
<dbReference type="STRING" id="67331.SAMN04490357_5419"/>
<organism evidence="10 11">
    <name type="scientific">Streptomyces misionensis</name>
    <dbReference type="NCBI Taxonomy" id="67331"/>
    <lineage>
        <taxon>Bacteria</taxon>
        <taxon>Bacillati</taxon>
        <taxon>Actinomycetota</taxon>
        <taxon>Actinomycetes</taxon>
        <taxon>Kitasatosporales</taxon>
        <taxon>Streptomycetaceae</taxon>
        <taxon>Streptomyces</taxon>
    </lineage>
</organism>
<evidence type="ECO:0000256" key="8">
    <source>
        <dbReference type="SAM" id="MobiDB-lite"/>
    </source>
</evidence>
<evidence type="ECO:0000256" key="2">
    <source>
        <dbReference type="ARBA" id="ARBA00022448"/>
    </source>
</evidence>
<dbReference type="EMBL" id="FNTD01000004">
    <property type="protein sequence ID" value="SED65708.1"/>
    <property type="molecule type" value="Genomic_DNA"/>
</dbReference>
<feature type="transmembrane region" description="Helical" evidence="7">
    <location>
        <begin position="270"/>
        <end position="292"/>
    </location>
</feature>
<keyword evidence="6 7" id="KW-0472">Membrane</keyword>
<keyword evidence="5 7" id="KW-1133">Transmembrane helix</keyword>
<feature type="domain" description="ABC transmembrane type-1" evidence="9">
    <location>
        <begin position="147"/>
        <end position="346"/>
    </location>
</feature>
<evidence type="ECO:0000256" key="5">
    <source>
        <dbReference type="ARBA" id="ARBA00022989"/>
    </source>
</evidence>
<feature type="transmembrane region" description="Helical" evidence="7">
    <location>
        <begin position="216"/>
        <end position="235"/>
    </location>
</feature>
<evidence type="ECO:0000256" key="6">
    <source>
        <dbReference type="ARBA" id="ARBA00023136"/>
    </source>
</evidence>
<dbReference type="AlphaFoldDB" id="A0A1H5CGY7"/>
<keyword evidence="2 7" id="KW-0813">Transport</keyword>
<feature type="transmembrane region" description="Helical" evidence="7">
    <location>
        <begin position="189"/>
        <end position="210"/>
    </location>
</feature>
<evidence type="ECO:0000256" key="4">
    <source>
        <dbReference type="ARBA" id="ARBA00022692"/>
    </source>
</evidence>
<dbReference type="PROSITE" id="PS50928">
    <property type="entry name" value="ABC_TM1"/>
    <property type="match status" value="1"/>
</dbReference>
<keyword evidence="4 7" id="KW-0812">Transmembrane</keyword>
<proteinExistence type="inferred from homology"/>
<evidence type="ECO:0000256" key="3">
    <source>
        <dbReference type="ARBA" id="ARBA00022475"/>
    </source>
</evidence>
<feature type="transmembrane region" description="Helical" evidence="7">
    <location>
        <begin position="72"/>
        <end position="90"/>
    </location>
</feature>
<evidence type="ECO:0000313" key="11">
    <source>
        <dbReference type="Proteomes" id="UP000182375"/>
    </source>
</evidence>
<reference evidence="10 11" key="1">
    <citation type="submission" date="2016-10" db="EMBL/GenBank/DDBJ databases">
        <authorList>
            <person name="de Groot N.N."/>
        </authorList>
    </citation>
    <scope>NUCLEOTIDE SEQUENCE [LARGE SCALE GENOMIC DNA]</scope>
    <source>
        <strain evidence="10 11">DSM 40306</strain>
    </source>
</reference>
<protein>
    <submittedName>
        <fullName evidence="10">Peptide/nickel transport system permease protein</fullName>
    </submittedName>
</protein>
<dbReference type="PANTHER" id="PTHR43386:SF1">
    <property type="entry name" value="D,D-DIPEPTIDE TRANSPORT SYSTEM PERMEASE PROTEIN DDPC-RELATED"/>
    <property type="match status" value="1"/>
</dbReference>
<dbReference type="Pfam" id="PF00528">
    <property type="entry name" value="BPD_transp_1"/>
    <property type="match status" value="1"/>
</dbReference>
<dbReference type="InterPro" id="IPR000515">
    <property type="entry name" value="MetI-like"/>
</dbReference>
<evidence type="ECO:0000256" key="1">
    <source>
        <dbReference type="ARBA" id="ARBA00004651"/>
    </source>
</evidence>
<accession>A0A1H5CGY7</accession>
<gene>
    <name evidence="10" type="ORF">SAMN04490357_5419</name>
</gene>
<comment type="subcellular location">
    <subcellularLocation>
        <location evidence="1 7">Cell membrane</location>
        <topology evidence="1 7">Multi-pass membrane protein</topology>
    </subcellularLocation>
</comment>
<dbReference type="GO" id="GO:0005886">
    <property type="term" value="C:plasma membrane"/>
    <property type="evidence" value="ECO:0007669"/>
    <property type="project" value="UniProtKB-SubCell"/>
</dbReference>
<evidence type="ECO:0000313" key="10">
    <source>
        <dbReference type="EMBL" id="SED65708.1"/>
    </source>
</evidence>
<feature type="transmembrane region" description="Helical" evidence="7">
    <location>
        <begin position="327"/>
        <end position="346"/>
    </location>
</feature>
<dbReference type="InterPro" id="IPR050366">
    <property type="entry name" value="BP-dependent_transpt_permease"/>
</dbReference>
<dbReference type="Gene3D" id="1.10.3720.10">
    <property type="entry name" value="MetI-like"/>
    <property type="match status" value="1"/>
</dbReference>
<keyword evidence="3" id="KW-1003">Cell membrane</keyword>
<dbReference type="CDD" id="cd06261">
    <property type="entry name" value="TM_PBP2"/>
    <property type="match status" value="1"/>
</dbReference>
<feature type="region of interest" description="Disordered" evidence="8">
    <location>
        <begin position="1"/>
        <end position="24"/>
    </location>
</feature>
<evidence type="ECO:0000256" key="7">
    <source>
        <dbReference type="RuleBase" id="RU363032"/>
    </source>
</evidence>
<dbReference type="PANTHER" id="PTHR43386">
    <property type="entry name" value="OLIGOPEPTIDE TRANSPORT SYSTEM PERMEASE PROTEIN APPC"/>
    <property type="match status" value="1"/>
</dbReference>
<dbReference type="Proteomes" id="UP000182375">
    <property type="component" value="Unassembled WGS sequence"/>
</dbReference>
<name>A0A1H5CGY7_9ACTN</name>
<evidence type="ECO:0000259" key="9">
    <source>
        <dbReference type="PROSITE" id="PS50928"/>
    </source>
</evidence>
<dbReference type="GO" id="GO:0055085">
    <property type="term" value="P:transmembrane transport"/>
    <property type="evidence" value="ECO:0007669"/>
    <property type="project" value="InterPro"/>
</dbReference>
<dbReference type="InterPro" id="IPR025966">
    <property type="entry name" value="OppC_N"/>
</dbReference>
<dbReference type="SUPFAM" id="SSF161098">
    <property type="entry name" value="MetI-like"/>
    <property type="match status" value="1"/>
</dbReference>
<sequence length="358" mass="38260">MIDGKSTKPQTAAAQAGHHRREGSHIVTAPIETTGAAADAQPEAVLAGADKGRIEGRSLGQIAWARFKRDKVAVAGGVIVILLILLAILSRPIQALFGLDPNAFHQDLIVPDTSLPKGSWGGMSMDHPLGVDPKFGRDIATRVIEGSWVSLVVAFGATILSNVIGAIMGVIAGYYGGRVDSIISRLMDVFLAFPLLLFAIAISATLQGGAFGLNGLPLHLAVLIFVIGFFNWPYLGRIVRGQTLALREREFVDAARGMGAKGPYILFRELLPNLVGPIIVYSTLLIPTNILFEASLSFLGVGIQPPQASWGGMLREAVTYYQVDPQYMIVPGLAIFITVLAFNLLGDGLRDALDPRSR</sequence>
<comment type="similarity">
    <text evidence="7">Belongs to the binding-protein-dependent transport system permease family.</text>
</comment>